<dbReference type="AlphaFoldDB" id="A0A166CZ28"/>
<keyword evidence="3" id="KW-1185">Reference proteome</keyword>
<dbReference type="EMBL" id="KV417621">
    <property type="protein sequence ID" value="KZP14149.1"/>
    <property type="molecule type" value="Genomic_DNA"/>
</dbReference>
<evidence type="ECO:0000313" key="2">
    <source>
        <dbReference type="EMBL" id="KZP14149.1"/>
    </source>
</evidence>
<evidence type="ECO:0000259" key="1">
    <source>
        <dbReference type="Pfam" id="PF20236"/>
    </source>
</evidence>
<sequence length="163" mass="18009">MPPNTSADLAPAYNITVKLDLNPFAPLSYITTIKRGGTARGDFVGSFEISMNEKKAFVTMGRKTKRLTNALWSIHGSKRHWDWSFSDTNLRWDCRSTLDDGSPLCVCYDAPTSHQVAIFIPPPLDASPPIPAAALTVFPDGWGSFDEILLSALVLERKRSLEP</sequence>
<organism evidence="2 3">
    <name type="scientific">Athelia psychrophila</name>
    <dbReference type="NCBI Taxonomy" id="1759441"/>
    <lineage>
        <taxon>Eukaryota</taxon>
        <taxon>Fungi</taxon>
        <taxon>Dikarya</taxon>
        <taxon>Basidiomycota</taxon>
        <taxon>Agaricomycotina</taxon>
        <taxon>Agaricomycetes</taxon>
        <taxon>Agaricomycetidae</taxon>
        <taxon>Atheliales</taxon>
        <taxon>Atheliaceae</taxon>
        <taxon>Athelia</taxon>
    </lineage>
</organism>
<accession>A0A166CZ28</accession>
<dbReference type="Pfam" id="PF20236">
    <property type="entry name" value="DUF6593"/>
    <property type="match status" value="1"/>
</dbReference>
<feature type="domain" description="DUF6593" evidence="1">
    <location>
        <begin position="11"/>
        <end position="159"/>
    </location>
</feature>
<reference evidence="2 3" key="1">
    <citation type="journal article" date="2016" name="Mol. Biol. Evol.">
        <title>Comparative Genomics of Early-Diverging Mushroom-Forming Fungi Provides Insights into the Origins of Lignocellulose Decay Capabilities.</title>
        <authorList>
            <person name="Nagy L.G."/>
            <person name="Riley R."/>
            <person name="Tritt A."/>
            <person name="Adam C."/>
            <person name="Daum C."/>
            <person name="Floudas D."/>
            <person name="Sun H."/>
            <person name="Yadav J.S."/>
            <person name="Pangilinan J."/>
            <person name="Larsson K.H."/>
            <person name="Matsuura K."/>
            <person name="Barry K."/>
            <person name="Labutti K."/>
            <person name="Kuo R."/>
            <person name="Ohm R.A."/>
            <person name="Bhattacharya S.S."/>
            <person name="Shirouzu T."/>
            <person name="Yoshinaga Y."/>
            <person name="Martin F.M."/>
            <person name="Grigoriev I.V."/>
            <person name="Hibbett D.S."/>
        </authorList>
    </citation>
    <scope>NUCLEOTIDE SEQUENCE [LARGE SCALE GENOMIC DNA]</scope>
    <source>
        <strain evidence="2 3">CBS 109695</strain>
    </source>
</reference>
<dbReference type="InterPro" id="IPR046528">
    <property type="entry name" value="DUF6593"/>
</dbReference>
<protein>
    <recommendedName>
        <fullName evidence="1">DUF6593 domain-containing protein</fullName>
    </recommendedName>
</protein>
<evidence type="ECO:0000313" key="3">
    <source>
        <dbReference type="Proteomes" id="UP000076532"/>
    </source>
</evidence>
<name>A0A166CZ28_9AGAM</name>
<dbReference type="OrthoDB" id="3002966at2759"/>
<proteinExistence type="predicted"/>
<gene>
    <name evidence="2" type="ORF">FIBSPDRAFT_868524</name>
</gene>
<dbReference type="Proteomes" id="UP000076532">
    <property type="component" value="Unassembled WGS sequence"/>
</dbReference>